<dbReference type="PANTHER" id="PTHR46517:SF1">
    <property type="entry name" value="FRUCTOSE-2,6-BISPHOSPHATASE TIGAR"/>
    <property type="match status" value="1"/>
</dbReference>
<dbReference type="GO" id="GO:0004331">
    <property type="term" value="F:fructose-2,6-bisphosphate 2-phosphatase activity"/>
    <property type="evidence" value="ECO:0007669"/>
    <property type="project" value="TreeGrafter"/>
</dbReference>
<evidence type="ECO:0000256" key="1">
    <source>
        <dbReference type="ARBA" id="ARBA00022801"/>
    </source>
</evidence>
<keyword evidence="5" id="KW-1185">Reference proteome</keyword>
<keyword evidence="1" id="KW-0378">Hydrolase</keyword>
<dbReference type="CDD" id="cd07067">
    <property type="entry name" value="HP_PGM_like"/>
    <property type="match status" value="1"/>
</dbReference>
<dbReference type="GO" id="GO:0043755">
    <property type="term" value="F:alpha-ribazole phosphatase activity"/>
    <property type="evidence" value="ECO:0007669"/>
    <property type="project" value="UniProtKB-UniRule"/>
</dbReference>
<name>A0A2T5BXB6_9BACT</name>
<dbReference type="EC" id="3.1.3.73" evidence="2"/>
<dbReference type="Pfam" id="PF00300">
    <property type="entry name" value="His_Phos_1"/>
    <property type="match status" value="1"/>
</dbReference>
<proteinExistence type="predicted"/>
<dbReference type="PANTHER" id="PTHR46517">
    <property type="entry name" value="FRUCTOSE-2,6-BISPHOSPHATASE TIGAR"/>
    <property type="match status" value="1"/>
</dbReference>
<dbReference type="GO" id="GO:0045820">
    <property type="term" value="P:negative regulation of glycolytic process"/>
    <property type="evidence" value="ECO:0007669"/>
    <property type="project" value="TreeGrafter"/>
</dbReference>
<dbReference type="NCBIfam" id="TIGR03162">
    <property type="entry name" value="ribazole_cobC"/>
    <property type="match status" value="1"/>
</dbReference>
<protein>
    <recommendedName>
        <fullName evidence="2">Alpha-ribazole phosphatase</fullName>
        <ecNumber evidence="2">3.1.3.73</ecNumber>
    </recommendedName>
</protein>
<dbReference type="InterPro" id="IPR029033">
    <property type="entry name" value="His_PPase_superfam"/>
</dbReference>
<evidence type="ECO:0000313" key="5">
    <source>
        <dbReference type="Proteomes" id="UP000243525"/>
    </source>
</evidence>
<evidence type="ECO:0000256" key="3">
    <source>
        <dbReference type="PIRSR" id="PIRSR613078-3"/>
    </source>
</evidence>
<dbReference type="InterPro" id="IPR013078">
    <property type="entry name" value="His_Pase_superF_clade-1"/>
</dbReference>
<comment type="caution">
    <text evidence="4">The sequence shown here is derived from an EMBL/GenBank/DDBJ whole genome shotgun (WGS) entry which is preliminary data.</text>
</comment>
<dbReference type="Gene3D" id="3.40.50.1240">
    <property type="entry name" value="Phosphoglycerate mutase-like"/>
    <property type="match status" value="1"/>
</dbReference>
<dbReference type="OrthoDB" id="9782128at2"/>
<dbReference type="GO" id="GO:0005829">
    <property type="term" value="C:cytosol"/>
    <property type="evidence" value="ECO:0007669"/>
    <property type="project" value="TreeGrafter"/>
</dbReference>
<dbReference type="AlphaFoldDB" id="A0A2T5BXB6"/>
<evidence type="ECO:0000256" key="2">
    <source>
        <dbReference type="NCBIfam" id="TIGR03162"/>
    </source>
</evidence>
<dbReference type="GO" id="GO:0043456">
    <property type="term" value="P:regulation of pentose-phosphate shunt"/>
    <property type="evidence" value="ECO:0007669"/>
    <property type="project" value="TreeGrafter"/>
</dbReference>
<dbReference type="EMBL" id="QAAD01000029">
    <property type="protein sequence ID" value="PTN04802.1"/>
    <property type="molecule type" value="Genomic_DNA"/>
</dbReference>
<dbReference type="InterPro" id="IPR017578">
    <property type="entry name" value="Ribazole_CobC"/>
</dbReference>
<organism evidence="4 5">
    <name type="scientific">Mangrovibacterium marinum</name>
    <dbReference type="NCBI Taxonomy" id="1639118"/>
    <lineage>
        <taxon>Bacteria</taxon>
        <taxon>Pseudomonadati</taxon>
        <taxon>Bacteroidota</taxon>
        <taxon>Bacteroidia</taxon>
        <taxon>Marinilabiliales</taxon>
        <taxon>Prolixibacteraceae</taxon>
        <taxon>Mangrovibacterium</taxon>
    </lineage>
</organism>
<dbReference type="Proteomes" id="UP000243525">
    <property type="component" value="Unassembled WGS sequence"/>
</dbReference>
<sequence length="177" mass="20473">MIITTIRHTRVDVPAGVCYGQTDVPLASTYTEEMAAVKTQTDWYQFDAVYCSSLSRCRRLAEDLFPRETILFDERLMELNFGRWEMQKWDDMDHTAEAQAWFADFVDVRTPQGECFRDQINRTADFLKDLKLTGYKRVAVVTHGGIIRALHCLLNGTKPEDAFQNKVNYGEVVEFET</sequence>
<gene>
    <name evidence="4" type="ORF">C8N47_12922</name>
</gene>
<accession>A0A2T5BXB6</accession>
<feature type="site" description="Transition state stabilizer" evidence="3">
    <location>
        <position position="143"/>
    </location>
</feature>
<evidence type="ECO:0000313" key="4">
    <source>
        <dbReference type="EMBL" id="PTN04802.1"/>
    </source>
</evidence>
<dbReference type="GO" id="GO:0009236">
    <property type="term" value="P:cobalamin biosynthetic process"/>
    <property type="evidence" value="ECO:0007669"/>
    <property type="project" value="UniProtKB-UniRule"/>
</dbReference>
<dbReference type="SMART" id="SM00855">
    <property type="entry name" value="PGAM"/>
    <property type="match status" value="1"/>
</dbReference>
<reference evidence="4 5" key="1">
    <citation type="submission" date="2018-04" db="EMBL/GenBank/DDBJ databases">
        <title>Genomic Encyclopedia of Archaeal and Bacterial Type Strains, Phase II (KMG-II): from individual species to whole genera.</title>
        <authorList>
            <person name="Goeker M."/>
        </authorList>
    </citation>
    <scope>NUCLEOTIDE SEQUENCE [LARGE SCALE GENOMIC DNA]</scope>
    <source>
        <strain evidence="4 5">DSM 28823</strain>
    </source>
</reference>
<dbReference type="RefSeq" id="WP_107823808.1">
    <property type="nucleotide sequence ID" value="NZ_OY782574.1"/>
</dbReference>
<dbReference type="InterPro" id="IPR051695">
    <property type="entry name" value="Phosphoglycerate_Mutase"/>
</dbReference>
<dbReference type="SUPFAM" id="SSF53254">
    <property type="entry name" value="Phosphoglycerate mutase-like"/>
    <property type="match status" value="1"/>
</dbReference>